<dbReference type="EMBL" id="LITS01000009">
    <property type="protein sequence ID" value="OAA87388.1"/>
    <property type="molecule type" value="Genomic_DNA"/>
</dbReference>
<evidence type="ECO:0000313" key="4">
    <source>
        <dbReference type="Proteomes" id="UP000077020"/>
    </source>
</evidence>
<dbReference type="AlphaFoldDB" id="D8GPI9"/>
<accession>D8GPI9</accession>
<proteinExistence type="predicted"/>
<reference evidence="1" key="1">
    <citation type="submission" date="2009-07" db="EMBL/GenBank/DDBJ databases">
        <authorList>
            <person name="Koepke M."/>
            <person name="Hujer S."/>
            <person name="Held C."/>
            <person name="Wiezer A."/>
            <person name="Liesegang H."/>
            <person name="Ehrenreich A."/>
            <person name="Gottschalk G."/>
            <person name="Duerre P."/>
        </authorList>
    </citation>
    <scope>NUCLEOTIDE SEQUENCE</scope>
    <source>
        <strain evidence="1">DSM 13528</strain>
    </source>
</reference>
<evidence type="ECO:0000313" key="2">
    <source>
        <dbReference type="EMBL" id="OAA87388.1"/>
    </source>
</evidence>
<sequence>MLDPTASHGMREKSLKSFMYQAYELVMKSSIKSYFKKKRNFIDIVVLDKIDFNKIQVETEFTLDNKSRIYIRSVKRYGRIRKKKNRITKSYRKDG</sequence>
<dbReference type="KEGG" id="clj:CLJU_c08300"/>
<dbReference type="Proteomes" id="UP000001656">
    <property type="component" value="Chromosome"/>
</dbReference>
<reference evidence="1 3" key="2">
    <citation type="journal article" date="2010" name="Proc. Natl. Acad. Sci. U.S.A.">
        <title>Clostridium ljungdahlii represents a microbial production platform based on syngas.</title>
        <authorList>
            <person name="Kopke M."/>
            <person name="Held C."/>
            <person name="Hujer S."/>
            <person name="Liesegang H."/>
            <person name="Wiezer A."/>
            <person name="Wollherr A."/>
            <person name="Ehrenreich A."/>
            <person name="Liebl W."/>
            <person name="Gottschalk G."/>
            <person name="Durre P."/>
        </authorList>
    </citation>
    <scope>NUCLEOTIDE SEQUENCE [LARGE SCALE GENOMIC DNA]</scope>
    <source>
        <strain evidence="3">ATCC 55383 / DSM 13528 / PETC</strain>
        <strain evidence="1">DSM 13528</strain>
    </source>
</reference>
<gene>
    <name evidence="1" type="ordered locus">CLJU_c08300</name>
    <name evidence="2" type="ORF">WX45_03508</name>
</gene>
<keyword evidence="4" id="KW-1185">Reference proteome</keyword>
<dbReference type="EMBL" id="CP001666">
    <property type="protein sequence ID" value="ADK13898.1"/>
    <property type="molecule type" value="Genomic_DNA"/>
</dbReference>
<reference evidence="2 4" key="3">
    <citation type="journal article" date="2016" name="Biotechnol. Bioeng.">
        <title>Traits of selected Clostridium strains for syngas fermentation to ethanol.</title>
        <authorList>
            <person name="Martin M.E."/>
            <person name="Richter H."/>
            <person name="Saha S."/>
            <person name="Angenent L.T."/>
        </authorList>
    </citation>
    <scope>NUCLEOTIDE SEQUENCE [LARGE SCALE GENOMIC DNA]</scope>
    <source>
        <strain evidence="2 4">PETC</strain>
    </source>
</reference>
<organism evidence="1 3">
    <name type="scientific">Clostridium ljungdahlii (strain ATCC 55383 / DSM 13528 / PETC)</name>
    <dbReference type="NCBI Taxonomy" id="748727"/>
    <lineage>
        <taxon>Bacteria</taxon>
        <taxon>Bacillati</taxon>
        <taxon>Bacillota</taxon>
        <taxon>Clostridia</taxon>
        <taxon>Eubacteriales</taxon>
        <taxon>Clostridiaceae</taxon>
        <taxon>Clostridium</taxon>
    </lineage>
</organism>
<name>D8GPI9_CLOLD</name>
<dbReference type="Proteomes" id="UP000077020">
    <property type="component" value="Unassembled WGS sequence"/>
</dbReference>
<dbReference type="STRING" id="748727.CLJU_c08300"/>
<evidence type="ECO:0000313" key="3">
    <source>
        <dbReference type="Proteomes" id="UP000001656"/>
    </source>
</evidence>
<evidence type="ECO:0000313" key="1">
    <source>
        <dbReference type="EMBL" id="ADK13898.1"/>
    </source>
</evidence>
<dbReference type="HOGENOM" id="CLU_2435565_0_0_9"/>
<protein>
    <submittedName>
        <fullName evidence="1">Uncharacterized protein</fullName>
    </submittedName>
</protein>